<proteinExistence type="predicted"/>
<accession>A0A7S4KCC7</accession>
<gene>
    <name evidence="1" type="ORF">OAUR00152_LOCUS42932</name>
</gene>
<dbReference type="AlphaFoldDB" id="A0A7S4KCC7"/>
<evidence type="ECO:0000313" key="1">
    <source>
        <dbReference type="EMBL" id="CAE2290579.1"/>
    </source>
</evidence>
<name>A0A7S4KCC7_9STRA</name>
<protein>
    <submittedName>
        <fullName evidence="1">Uncharacterized protein</fullName>
    </submittedName>
</protein>
<dbReference type="EMBL" id="HBKQ01062911">
    <property type="protein sequence ID" value="CAE2290579.1"/>
    <property type="molecule type" value="Transcribed_RNA"/>
</dbReference>
<reference evidence="1" key="1">
    <citation type="submission" date="2021-01" db="EMBL/GenBank/DDBJ databases">
        <authorList>
            <person name="Corre E."/>
            <person name="Pelletier E."/>
            <person name="Niang G."/>
            <person name="Scheremetjew M."/>
            <person name="Finn R."/>
            <person name="Kale V."/>
            <person name="Holt S."/>
            <person name="Cochrane G."/>
            <person name="Meng A."/>
            <person name="Brown T."/>
            <person name="Cohen L."/>
        </authorList>
    </citation>
    <scope>NUCLEOTIDE SEQUENCE</scope>
    <source>
        <strain evidence="1">Isolate 1302-5</strain>
    </source>
</reference>
<organism evidence="1">
    <name type="scientific">Odontella aurita</name>
    <dbReference type="NCBI Taxonomy" id="265563"/>
    <lineage>
        <taxon>Eukaryota</taxon>
        <taxon>Sar</taxon>
        <taxon>Stramenopiles</taxon>
        <taxon>Ochrophyta</taxon>
        <taxon>Bacillariophyta</taxon>
        <taxon>Mediophyceae</taxon>
        <taxon>Biddulphiophycidae</taxon>
        <taxon>Eupodiscales</taxon>
        <taxon>Odontellaceae</taxon>
        <taxon>Odontella</taxon>
    </lineage>
</organism>
<sequence>MALLNLHTECISVAVDFSRMYALLSRIQSPSPILLLLSSARSSPAERHQLPVAPPALRHRRLPDEGLHRIRKPRIYVNPAAPSVLSFYMFATSCLLALRAPSHTFIVCLDQNITKKKTVNERAKIEPGEIYINRQYMILDRFVETASRASSWVNETLTDRYTADSVVGTALTYASDGTSFGIIAATAESGSAGSSSSSSCAGGGGYPYQCQGSTTPHGMSNTSPRLTFHVRCGTSTYTGPDRYAFAPERGSESDPLRPYVCDGQADGTARPAMMLLGYFGDDCAFAPNAAYDDNFCGSTEVSDR</sequence>